<keyword evidence="2" id="KW-0540">Nuclease</keyword>
<dbReference type="EMBL" id="MK500588">
    <property type="protein sequence ID" value="QBK92900.1"/>
    <property type="molecule type" value="Genomic_DNA"/>
</dbReference>
<proteinExistence type="predicted"/>
<dbReference type="SMART" id="SM00497">
    <property type="entry name" value="IENR1"/>
    <property type="match status" value="2"/>
</dbReference>
<dbReference type="GO" id="GO:0004519">
    <property type="term" value="F:endonuclease activity"/>
    <property type="evidence" value="ECO:0007669"/>
    <property type="project" value="UniProtKB-KW"/>
</dbReference>
<dbReference type="Gene3D" id="3.90.75.20">
    <property type="match status" value="2"/>
</dbReference>
<organism evidence="2">
    <name type="scientific">Pithovirus LCPAC403</name>
    <dbReference type="NCBI Taxonomy" id="2506596"/>
    <lineage>
        <taxon>Viruses</taxon>
        <taxon>Pithoviruses</taxon>
    </lineage>
</organism>
<protein>
    <submittedName>
        <fullName evidence="2">HNH endonuclease</fullName>
    </submittedName>
</protein>
<name>A0A481ZCP1_9VIRU</name>
<sequence>MTKKFLYGIIDTYGYVIFRLVEDSGKSKNIKSHAIIGSLFYGLKLNRTDDEINITMDHIDKIKVHNYECNLRPATKSEQARNRNQPSDRKGKIVLKLSSDGEIIKEYMSVTLAAVDANICYETMSRYCENEEILNGFRYRFKTKEDMTGHTWKSSKELYPHILPPIDVSNKGWIYTLDKTLTKGTNHGLYLEVIVFDTKKRKRVHIYVHILVWTVFNNRVVPKGYQISHEDCEGTNNCISNLKIRTREGPDGNLMVTVKNGKYKSAIRVRKHFHDGSFVDYPSINAAGKANKGIKGGSFNSIRRALKRENKAAGLCKCKKKFTWEIISS</sequence>
<reference evidence="2" key="1">
    <citation type="journal article" date="2019" name="MBio">
        <title>Virus Genomes from Deep Sea Sediments Expand the Ocean Megavirome and Support Independent Origins of Viral Gigantism.</title>
        <authorList>
            <person name="Backstrom D."/>
            <person name="Yutin N."/>
            <person name="Jorgensen S.L."/>
            <person name="Dharamshi J."/>
            <person name="Homa F."/>
            <person name="Zaremba-Niedwiedzka K."/>
            <person name="Spang A."/>
            <person name="Wolf Y.I."/>
            <person name="Koonin E.V."/>
            <person name="Ettema T.J."/>
        </authorList>
    </citation>
    <scope>NUCLEOTIDE SEQUENCE</scope>
</reference>
<dbReference type="SUPFAM" id="SSF54060">
    <property type="entry name" value="His-Me finger endonucleases"/>
    <property type="match status" value="2"/>
</dbReference>
<dbReference type="Pfam" id="PF13392">
    <property type="entry name" value="HNH_3"/>
    <property type="match status" value="1"/>
</dbReference>
<evidence type="ECO:0000259" key="1">
    <source>
        <dbReference type="Pfam" id="PF13392"/>
    </source>
</evidence>
<feature type="domain" description="HNH nuclease" evidence="1">
    <location>
        <begin position="207"/>
        <end position="248"/>
    </location>
</feature>
<dbReference type="InterPro" id="IPR044925">
    <property type="entry name" value="His-Me_finger_sf"/>
</dbReference>
<dbReference type="InterPro" id="IPR003647">
    <property type="entry name" value="Intron_nuc_1_rpt"/>
</dbReference>
<gene>
    <name evidence="2" type="ORF">LCPAC403_00340</name>
</gene>
<accession>A0A481ZCP1</accession>
<evidence type="ECO:0000313" key="2">
    <source>
        <dbReference type="EMBL" id="QBK92900.1"/>
    </source>
</evidence>
<keyword evidence="2" id="KW-0378">Hydrolase</keyword>
<dbReference type="InterPro" id="IPR003615">
    <property type="entry name" value="HNH_nuc"/>
</dbReference>
<keyword evidence="2" id="KW-0255">Endonuclease</keyword>